<reference evidence="1" key="1">
    <citation type="submission" date="2015-06" db="UniProtKB">
        <authorList>
            <consortium name="EnsemblPlants"/>
        </authorList>
    </citation>
    <scope>IDENTIFICATION</scope>
</reference>
<dbReference type="PANTHER" id="PTHR34591:SF21">
    <property type="entry name" value="F-BOX DOMAIN CONTAINING PROTEIN, EXPRESSED"/>
    <property type="match status" value="1"/>
</dbReference>
<dbReference type="PANTHER" id="PTHR34591">
    <property type="entry name" value="OS03G0653100 PROTEIN-RELATED"/>
    <property type="match status" value="1"/>
</dbReference>
<sequence>MAAHYMEVEHVFIKDWRLSLSNGIYQVIRTPSYGENKICGKSYLGRSEKGFHPYKEVVYLTDLFGVVAYHLKNSKVQYLGNSRAESYDRSYTDGIYESFVYSPCMVGELNEGDNISRAHLKDGMDVCIA</sequence>
<evidence type="ECO:0000313" key="1">
    <source>
        <dbReference type="EnsemblPlants" id="EMT22062"/>
    </source>
</evidence>
<dbReference type="EnsemblPlants" id="EMT22062">
    <property type="protein sequence ID" value="EMT22062"/>
    <property type="gene ID" value="F775_21455"/>
</dbReference>
<dbReference type="AlphaFoldDB" id="M8C4U0"/>
<name>M8C4U0_AEGTA</name>
<proteinExistence type="predicted"/>
<organism evidence="1">
    <name type="scientific">Aegilops tauschii</name>
    <name type="common">Tausch's goatgrass</name>
    <name type="synonym">Aegilops squarrosa</name>
    <dbReference type="NCBI Taxonomy" id="37682"/>
    <lineage>
        <taxon>Eukaryota</taxon>
        <taxon>Viridiplantae</taxon>
        <taxon>Streptophyta</taxon>
        <taxon>Embryophyta</taxon>
        <taxon>Tracheophyta</taxon>
        <taxon>Spermatophyta</taxon>
        <taxon>Magnoliopsida</taxon>
        <taxon>Liliopsida</taxon>
        <taxon>Poales</taxon>
        <taxon>Poaceae</taxon>
        <taxon>BOP clade</taxon>
        <taxon>Pooideae</taxon>
        <taxon>Triticodae</taxon>
        <taxon>Triticeae</taxon>
        <taxon>Triticinae</taxon>
        <taxon>Aegilops</taxon>
    </lineage>
</organism>
<accession>M8C4U0</accession>
<protein>
    <submittedName>
        <fullName evidence="1">Uncharacterized protein</fullName>
    </submittedName>
</protein>